<reference evidence="3" key="1">
    <citation type="journal article" date="2020" name="Phytopathology">
        <title>Genome Sequence Resources of Colletotrichum truncatum, C. plurivorum, C. musicola, and C. sojae: Four Species Pathogenic to Soybean (Glycine max).</title>
        <authorList>
            <person name="Rogerio F."/>
            <person name="Boufleur T.R."/>
            <person name="Ciampi-Guillardi M."/>
            <person name="Sukno S.A."/>
            <person name="Thon M.R."/>
            <person name="Massola Junior N.S."/>
            <person name="Baroncelli R."/>
        </authorList>
    </citation>
    <scope>NUCLEOTIDE SEQUENCE</scope>
    <source>
        <strain evidence="3">LFN0074</strain>
    </source>
</reference>
<organism evidence="3 4">
    <name type="scientific">Colletotrichum musicola</name>
    <dbReference type="NCBI Taxonomy" id="2175873"/>
    <lineage>
        <taxon>Eukaryota</taxon>
        <taxon>Fungi</taxon>
        <taxon>Dikarya</taxon>
        <taxon>Ascomycota</taxon>
        <taxon>Pezizomycotina</taxon>
        <taxon>Sordariomycetes</taxon>
        <taxon>Hypocreomycetidae</taxon>
        <taxon>Glomerellales</taxon>
        <taxon>Glomerellaceae</taxon>
        <taxon>Colletotrichum</taxon>
        <taxon>Colletotrichum orchidearum species complex</taxon>
    </lineage>
</organism>
<name>A0A8H6KFW7_9PEZI</name>
<evidence type="ECO:0000256" key="2">
    <source>
        <dbReference type="SAM" id="Phobius"/>
    </source>
</evidence>
<dbReference type="Proteomes" id="UP000639643">
    <property type="component" value="Unassembled WGS sequence"/>
</dbReference>
<keyword evidence="2" id="KW-0472">Membrane</keyword>
<feature type="region of interest" description="Disordered" evidence="1">
    <location>
        <begin position="1"/>
        <end position="62"/>
    </location>
</feature>
<evidence type="ECO:0000256" key="1">
    <source>
        <dbReference type="SAM" id="MobiDB-lite"/>
    </source>
</evidence>
<sequence length="306" mass="33259">MGARWDTHSSGPKRSIAPSQGKGQGSKQWREKEGPPRGPNELSYSDASGNSRGAAGAQGQEWKDAGHWSRHIHIDVDMNTIAPSFNIIIIIIIIIIITTVSTSSSSQLAPSWCDLHFSSSDSIPNRNPDTAGETETDVSHLLSYSPTALIALITREARRAPCSSSPVPALPLHTLLRIATRWTTDPSVRNSLLSTSDLEPLGILHVHVVSPVVRLNLRMLTTIPSVPTPMYGRAEFVYPRVAVVFAQLRLRPFSFQPLRPRLVTVPATGKSDCSTSRPIAAAPGIPTKTFPAMCHRCKDARGALER</sequence>
<feature type="compositionally biased region" description="Polar residues" evidence="1">
    <location>
        <begin position="42"/>
        <end position="51"/>
    </location>
</feature>
<gene>
    <name evidence="3" type="ORF">CMUS01_07824</name>
</gene>
<accession>A0A8H6KFW7</accession>
<evidence type="ECO:0000313" key="4">
    <source>
        <dbReference type="Proteomes" id="UP000639643"/>
    </source>
</evidence>
<dbReference type="EMBL" id="WIGM01000289">
    <property type="protein sequence ID" value="KAF6830243.1"/>
    <property type="molecule type" value="Genomic_DNA"/>
</dbReference>
<protein>
    <submittedName>
        <fullName evidence="3">Uncharacterized protein</fullName>
    </submittedName>
</protein>
<proteinExistence type="predicted"/>
<comment type="caution">
    <text evidence="3">The sequence shown here is derived from an EMBL/GenBank/DDBJ whole genome shotgun (WGS) entry which is preliminary data.</text>
</comment>
<dbReference type="AlphaFoldDB" id="A0A8H6KFW7"/>
<keyword evidence="4" id="KW-1185">Reference proteome</keyword>
<feature type="transmembrane region" description="Helical" evidence="2">
    <location>
        <begin position="80"/>
        <end position="100"/>
    </location>
</feature>
<evidence type="ECO:0000313" key="3">
    <source>
        <dbReference type="EMBL" id="KAF6830243.1"/>
    </source>
</evidence>
<keyword evidence="2" id="KW-1133">Transmembrane helix</keyword>
<keyword evidence="2" id="KW-0812">Transmembrane</keyword>